<dbReference type="InterPro" id="IPR027463">
    <property type="entry name" value="AcrB_DN_DC_subdom"/>
</dbReference>
<feature type="transmembrane region" description="Helical" evidence="9">
    <location>
        <begin position="397"/>
        <end position="419"/>
    </location>
</feature>
<reference evidence="11 12" key="1">
    <citation type="submission" date="2020-07" db="EMBL/GenBank/DDBJ databases">
        <title>Complete genome sequence for Sandaracinobacter sp. M6.</title>
        <authorList>
            <person name="Tang Y."/>
            <person name="Liu Q."/>
            <person name="Guo Z."/>
            <person name="Lei P."/>
            <person name="Huang B."/>
        </authorList>
    </citation>
    <scope>NUCLEOTIDE SEQUENCE [LARGE SCALE GENOMIC DNA]</scope>
    <source>
        <strain evidence="11 12">M6</strain>
    </source>
</reference>
<evidence type="ECO:0000256" key="6">
    <source>
        <dbReference type="ARBA" id="ARBA00022692"/>
    </source>
</evidence>
<evidence type="ECO:0000256" key="7">
    <source>
        <dbReference type="ARBA" id="ARBA00022989"/>
    </source>
</evidence>
<feature type="transmembrane region" description="Helical" evidence="9">
    <location>
        <begin position="544"/>
        <end position="561"/>
    </location>
</feature>
<dbReference type="Gene3D" id="3.30.70.1320">
    <property type="entry name" value="Multidrug efflux transporter AcrB pore domain like"/>
    <property type="match status" value="1"/>
</dbReference>
<dbReference type="InterPro" id="IPR004764">
    <property type="entry name" value="MdtF-like"/>
</dbReference>
<dbReference type="FunFam" id="3.30.70.1430:FF:000001">
    <property type="entry name" value="Efflux pump membrane transporter"/>
    <property type="match status" value="1"/>
</dbReference>
<dbReference type="InterPro" id="IPR000731">
    <property type="entry name" value="SSD"/>
</dbReference>
<feature type="transmembrane region" description="Helical" evidence="9">
    <location>
        <begin position="12"/>
        <end position="32"/>
    </location>
</feature>
<feature type="transmembrane region" description="Helical" evidence="9">
    <location>
        <begin position="976"/>
        <end position="995"/>
    </location>
</feature>
<proteinExistence type="inferred from homology"/>
<dbReference type="KEGG" id="sand:H3309_14410"/>
<feature type="transmembrane region" description="Helical" evidence="9">
    <location>
        <begin position="369"/>
        <end position="391"/>
    </location>
</feature>
<dbReference type="GO" id="GO:0009636">
    <property type="term" value="P:response to toxic substance"/>
    <property type="evidence" value="ECO:0007669"/>
    <property type="project" value="UniProtKB-ARBA"/>
</dbReference>
<evidence type="ECO:0000313" key="12">
    <source>
        <dbReference type="Proteomes" id="UP000515292"/>
    </source>
</evidence>
<evidence type="ECO:0000256" key="9">
    <source>
        <dbReference type="RuleBase" id="RU364070"/>
    </source>
</evidence>
<dbReference type="NCBIfam" id="TIGR00915">
    <property type="entry name" value="2A0602"/>
    <property type="match status" value="1"/>
</dbReference>
<name>A0A7G5IGL9_9SPHN</name>
<feature type="transmembrane region" description="Helical" evidence="9">
    <location>
        <begin position="1007"/>
        <end position="1029"/>
    </location>
</feature>
<organism evidence="11 12">
    <name type="scientific">Sandaracinobacteroides saxicola</name>
    <dbReference type="NCBI Taxonomy" id="2759707"/>
    <lineage>
        <taxon>Bacteria</taxon>
        <taxon>Pseudomonadati</taxon>
        <taxon>Pseudomonadota</taxon>
        <taxon>Alphaproteobacteria</taxon>
        <taxon>Sphingomonadales</taxon>
        <taxon>Sphingosinicellaceae</taxon>
        <taxon>Sandaracinobacteroides</taxon>
    </lineage>
</organism>
<dbReference type="FunFam" id="1.20.1640.10:FF:000001">
    <property type="entry name" value="Efflux pump membrane transporter"/>
    <property type="match status" value="1"/>
</dbReference>
<feature type="transmembrane region" description="Helical" evidence="9">
    <location>
        <begin position="440"/>
        <end position="460"/>
    </location>
</feature>
<keyword evidence="5 9" id="KW-0997">Cell inner membrane</keyword>
<accession>A0A7G5IGL9</accession>
<dbReference type="RefSeq" id="WP_182295469.1">
    <property type="nucleotide sequence ID" value="NZ_CP059851.1"/>
</dbReference>
<evidence type="ECO:0000313" key="11">
    <source>
        <dbReference type="EMBL" id="QMW22511.1"/>
    </source>
</evidence>
<dbReference type="SUPFAM" id="SSF82714">
    <property type="entry name" value="Multidrug efflux transporter AcrB TolC docking domain, DN and DC subdomains"/>
    <property type="match status" value="2"/>
</dbReference>
<feature type="transmembrane region" description="Helical" evidence="9">
    <location>
        <begin position="927"/>
        <end position="948"/>
    </location>
</feature>
<evidence type="ECO:0000256" key="3">
    <source>
        <dbReference type="ARBA" id="ARBA00022448"/>
    </source>
</evidence>
<dbReference type="NCBIfam" id="NF000282">
    <property type="entry name" value="RND_permease_1"/>
    <property type="match status" value="1"/>
</dbReference>
<evidence type="ECO:0000259" key="10">
    <source>
        <dbReference type="PROSITE" id="PS50156"/>
    </source>
</evidence>
<gene>
    <name evidence="11" type="ORF">H3309_14410</name>
</gene>
<dbReference type="GO" id="GO:0005886">
    <property type="term" value="C:plasma membrane"/>
    <property type="evidence" value="ECO:0007669"/>
    <property type="project" value="UniProtKB-SubCell"/>
</dbReference>
<dbReference type="Gene3D" id="3.30.70.1440">
    <property type="entry name" value="Multidrug efflux transporter AcrB pore domain"/>
    <property type="match status" value="1"/>
</dbReference>
<dbReference type="SUPFAM" id="SSF82866">
    <property type="entry name" value="Multidrug efflux transporter AcrB transmembrane domain"/>
    <property type="match status" value="2"/>
</dbReference>
<dbReference type="Gene3D" id="1.20.1640.10">
    <property type="entry name" value="Multidrug efflux transporter AcrB transmembrane domain"/>
    <property type="match status" value="2"/>
</dbReference>
<comment type="subcellular location">
    <subcellularLocation>
        <location evidence="1 9">Cell inner membrane</location>
        <topology evidence="1 9">Multi-pass membrane protein</topology>
    </subcellularLocation>
</comment>
<evidence type="ECO:0000256" key="4">
    <source>
        <dbReference type="ARBA" id="ARBA00022475"/>
    </source>
</evidence>
<dbReference type="Gene3D" id="3.30.70.1430">
    <property type="entry name" value="Multidrug efflux transporter AcrB pore domain"/>
    <property type="match status" value="2"/>
</dbReference>
<protein>
    <recommendedName>
        <fullName evidence="9">Efflux pump membrane transporter</fullName>
    </recommendedName>
</protein>
<keyword evidence="3 9" id="KW-0813">Transport</keyword>
<evidence type="ECO:0000256" key="5">
    <source>
        <dbReference type="ARBA" id="ARBA00022519"/>
    </source>
</evidence>
<feature type="domain" description="SSD" evidence="10">
    <location>
        <begin position="368"/>
        <end position="497"/>
    </location>
</feature>
<dbReference type="GO" id="GO:0015562">
    <property type="term" value="F:efflux transmembrane transporter activity"/>
    <property type="evidence" value="ECO:0007669"/>
    <property type="project" value="InterPro"/>
</dbReference>
<dbReference type="AlphaFoldDB" id="A0A7G5IGL9"/>
<evidence type="ECO:0000256" key="2">
    <source>
        <dbReference type="ARBA" id="ARBA00010942"/>
    </source>
</evidence>
<sequence length="1046" mass="111981">MKIGHFFIDRPIFAGVLSVLILLVGAIAYLALPVSQYPEIAPPTIQVSAQLPGASAQVIADTVAAPIEQEVNGVENMLYMYSQSTGNGRMALTVTFKPGTNLDTAQVLVQNRVALATPRLPEDVRRFGVVTRKVSPDIMMVVHLVSPDRSRDQIYITNYALLQVRDVLARLDGVGDIQAFGAREYAMRIWLDPQKIATLGLTPGQVVAALRQQNVQVAGGALGAPPLTSPEGFQINLTLQGRLTDPRDFEDIVVATGADGRFTRLKDVARVELGASDYSTNSYLDGQPAVALLLSQRPGANALATADSVLKTLEQLSKDFPKGLEYRVVYNPTQYIRQSVDEVVTTIFEAVILVVVVVLLFLQTWRASLIPILTIPVSLVGTFAVMSALGFSINNLTLFGLVLAIGIVVDDAIVVVENVERNLAEGLSPRDAARKTMDEVGGALISIGLVLAAVFVPTAFLSGITGQFFRQFAITIAVATAISVLNSFTLSPALARLLLKPHAPAHDGRAGPVARFFAGFNRGFERLSDRYAGLVRFSAARTPLFLVAYVVLIGLTVFMLVRTPGGFIPAQDQGYLIAAYQLPPGSSLARTDAVMKRAEAIIASTPGAAYRVSFAGFSGATRTQAPNTGATFIGLKPMEERPGLDAAGIAADLTRRLGAIQDAFIIVLQPPPVPGLGTSGGFSMRIQDRAGLGTAELNRATWTMVGAASQQPALVGVFSPFENGTPQLYVDVDRTRAQILQVPLSELFSTLEVYLGSAYVNDFNLFSRTYRVTAQADQNFRLTRDDIARLTTRSTTGAIVPLGTLVSFRDVTGPDRVPRYNLYPAAEITGNTAPGVSSTRALMTMQAIAAKVLPQGMGFEWTDLSYQETTQGNAALYIFPLCVLLVFLVLAANYESLVLPLVILLIVPMCILAALVGVTLRGIDLNILVQIGLVVLVGLAAKNAILIVEFAKEAEERGADAVEAAVEAARIRLRPILMTSLAFILGTVPLVIASGPGFEMRQALGTAVFSGMIGVTLFGLVFTPLFYIVARRLQARRARGAEPNPA</sequence>
<dbReference type="PROSITE" id="PS50156">
    <property type="entry name" value="SSD"/>
    <property type="match status" value="1"/>
</dbReference>
<keyword evidence="4" id="KW-1003">Cell membrane</keyword>
<feature type="transmembrane region" description="Helical" evidence="9">
    <location>
        <begin position="874"/>
        <end position="894"/>
    </location>
</feature>
<dbReference type="SUPFAM" id="SSF82693">
    <property type="entry name" value="Multidrug efflux transporter AcrB pore domain, PN1, PN2, PC1 and PC2 subdomains"/>
    <property type="match status" value="3"/>
</dbReference>
<dbReference type="Proteomes" id="UP000515292">
    <property type="component" value="Chromosome"/>
</dbReference>
<evidence type="ECO:0000256" key="1">
    <source>
        <dbReference type="ARBA" id="ARBA00004429"/>
    </source>
</evidence>
<evidence type="ECO:0000256" key="8">
    <source>
        <dbReference type="ARBA" id="ARBA00023136"/>
    </source>
</evidence>
<keyword evidence="8 9" id="KW-0472">Membrane</keyword>
<keyword evidence="12" id="KW-1185">Reference proteome</keyword>
<dbReference type="Gene3D" id="3.30.2090.10">
    <property type="entry name" value="Multidrug efflux transporter AcrB TolC docking domain, DN and DC subdomains"/>
    <property type="match status" value="2"/>
</dbReference>
<keyword evidence="7 9" id="KW-1133">Transmembrane helix</keyword>
<dbReference type="PANTHER" id="PTHR32063:SF11">
    <property type="entry name" value="CATION OR DRUG EFFLUX SYSTEM PROTEIN"/>
    <property type="match status" value="1"/>
</dbReference>
<feature type="transmembrane region" description="Helical" evidence="9">
    <location>
        <begin position="343"/>
        <end position="362"/>
    </location>
</feature>
<keyword evidence="6 9" id="KW-0812">Transmembrane</keyword>
<comment type="similarity">
    <text evidence="2 9">Belongs to the resistance-nodulation-cell division (RND) (TC 2.A.6) family.</text>
</comment>
<dbReference type="InterPro" id="IPR001036">
    <property type="entry name" value="Acrflvin-R"/>
</dbReference>
<dbReference type="GO" id="GO:0042910">
    <property type="term" value="F:xenobiotic transmembrane transporter activity"/>
    <property type="evidence" value="ECO:0007669"/>
    <property type="project" value="TreeGrafter"/>
</dbReference>
<dbReference type="Pfam" id="PF00873">
    <property type="entry name" value="ACR_tran"/>
    <property type="match status" value="1"/>
</dbReference>
<feature type="transmembrane region" description="Helical" evidence="9">
    <location>
        <begin position="901"/>
        <end position="921"/>
    </location>
</feature>
<dbReference type="PANTHER" id="PTHR32063">
    <property type="match status" value="1"/>
</dbReference>
<feature type="transmembrane region" description="Helical" evidence="9">
    <location>
        <begin position="472"/>
        <end position="499"/>
    </location>
</feature>
<dbReference type="EMBL" id="CP059851">
    <property type="protein sequence ID" value="QMW22511.1"/>
    <property type="molecule type" value="Genomic_DNA"/>
</dbReference>
<dbReference type="PRINTS" id="PR00702">
    <property type="entry name" value="ACRIFLAVINRP"/>
</dbReference>